<evidence type="ECO:0000313" key="9">
    <source>
        <dbReference type="EMBL" id="KDQ16244.1"/>
    </source>
</evidence>
<dbReference type="HOGENOM" id="CLU_008279_7_0_1"/>
<evidence type="ECO:0000256" key="1">
    <source>
        <dbReference type="ARBA" id="ARBA00000707"/>
    </source>
</evidence>
<reference evidence="10" key="1">
    <citation type="journal article" date="2014" name="Proc. Natl. Acad. Sci. U.S.A.">
        <title>Extensive sampling of basidiomycete genomes demonstrates inadequacy of the white-rot/brown-rot paradigm for wood decay fungi.</title>
        <authorList>
            <person name="Riley R."/>
            <person name="Salamov A.A."/>
            <person name="Brown D.W."/>
            <person name="Nagy L.G."/>
            <person name="Floudas D."/>
            <person name="Held B.W."/>
            <person name="Levasseur A."/>
            <person name="Lombard V."/>
            <person name="Morin E."/>
            <person name="Otillar R."/>
            <person name="Lindquist E.A."/>
            <person name="Sun H."/>
            <person name="LaButti K.M."/>
            <person name="Schmutz J."/>
            <person name="Jabbour D."/>
            <person name="Luo H."/>
            <person name="Baker S.E."/>
            <person name="Pisabarro A.G."/>
            <person name="Walton J.D."/>
            <person name="Blanchette R.A."/>
            <person name="Henrissat B."/>
            <person name="Martin F."/>
            <person name="Cullen D."/>
            <person name="Hibbett D.S."/>
            <person name="Grigoriev I.V."/>
        </authorList>
    </citation>
    <scope>NUCLEOTIDE SEQUENCE [LARGE SCALE GENOMIC DNA]</scope>
    <source>
        <strain evidence="10">FD-172 SS1</strain>
    </source>
</reference>
<dbReference type="Pfam" id="PF00443">
    <property type="entry name" value="UCH"/>
    <property type="match status" value="1"/>
</dbReference>
<keyword evidence="4 6" id="KW-0378">Hydrolase</keyword>
<evidence type="ECO:0000256" key="3">
    <source>
        <dbReference type="ARBA" id="ARBA00022786"/>
    </source>
</evidence>
<protein>
    <recommendedName>
        <fullName evidence="6">Ubiquitin carboxyl-terminal hydrolase</fullName>
        <ecNumber evidence="6">3.4.19.12</ecNumber>
    </recommendedName>
</protein>
<evidence type="ECO:0000256" key="7">
    <source>
        <dbReference type="SAM" id="MobiDB-lite"/>
    </source>
</evidence>
<dbReference type="GO" id="GO:0005829">
    <property type="term" value="C:cytosol"/>
    <property type="evidence" value="ECO:0007669"/>
    <property type="project" value="TreeGrafter"/>
</dbReference>
<dbReference type="GO" id="GO:0004843">
    <property type="term" value="F:cysteine-type deubiquitinase activity"/>
    <property type="evidence" value="ECO:0007669"/>
    <property type="project" value="UniProtKB-UniRule"/>
</dbReference>
<evidence type="ECO:0000256" key="6">
    <source>
        <dbReference type="RuleBase" id="RU366025"/>
    </source>
</evidence>
<keyword evidence="5 6" id="KW-0788">Thiol protease</keyword>
<name>A0A067ML15_BOTB1</name>
<evidence type="ECO:0000259" key="8">
    <source>
        <dbReference type="PROSITE" id="PS50235"/>
    </source>
</evidence>
<dbReference type="InterPro" id="IPR028889">
    <property type="entry name" value="USP"/>
</dbReference>
<dbReference type="Proteomes" id="UP000027195">
    <property type="component" value="Unassembled WGS sequence"/>
</dbReference>
<dbReference type="PANTHER" id="PTHR24006:SF687">
    <property type="entry name" value="UBIQUITIN CARBOXYL-TERMINAL HYDROLASE 10"/>
    <property type="match status" value="1"/>
</dbReference>
<feature type="region of interest" description="Disordered" evidence="7">
    <location>
        <begin position="111"/>
        <end position="132"/>
    </location>
</feature>
<dbReference type="InParanoid" id="A0A067ML15"/>
<dbReference type="CDD" id="cd02257">
    <property type="entry name" value="Peptidase_C19"/>
    <property type="match status" value="1"/>
</dbReference>
<dbReference type="PROSITE" id="PS00972">
    <property type="entry name" value="USP_1"/>
    <property type="match status" value="1"/>
</dbReference>
<dbReference type="Gene3D" id="3.90.70.10">
    <property type="entry name" value="Cysteine proteinases"/>
    <property type="match status" value="1"/>
</dbReference>
<dbReference type="SUPFAM" id="SSF54001">
    <property type="entry name" value="Cysteine proteinases"/>
    <property type="match status" value="1"/>
</dbReference>
<comment type="catalytic activity">
    <reaction evidence="1 6">
        <text>Thiol-dependent hydrolysis of ester, thioester, amide, peptide and isopeptide bonds formed by the C-terminal Gly of ubiquitin (a 76-residue protein attached to proteins as an intracellular targeting signal).</text>
        <dbReference type="EC" id="3.4.19.12"/>
    </reaction>
</comment>
<accession>A0A067ML15</accession>
<organism evidence="9 10">
    <name type="scientific">Botryobasidium botryosum (strain FD-172 SS1)</name>
    <dbReference type="NCBI Taxonomy" id="930990"/>
    <lineage>
        <taxon>Eukaryota</taxon>
        <taxon>Fungi</taxon>
        <taxon>Dikarya</taxon>
        <taxon>Basidiomycota</taxon>
        <taxon>Agaricomycotina</taxon>
        <taxon>Agaricomycetes</taxon>
        <taxon>Cantharellales</taxon>
        <taxon>Botryobasidiaceae</taxon>
        <taxon>Botryobasidium</taxon>
    </lineage>
</organism>
<feature type="compositionally biased region" description="Polar residues" evidence="7">
    <location>
        <begin position="111"/>
        <end position="121"/>
    </location>
</feature>
<dbReference type="OrthoDB" id="429671at2759"/>
<feature type="domain" description="USP" evidence="8">
    <location>
        <begin position="3"/>
        <end position="346"/>
    </location>
</feature>
<dbReference type="STRING" id="930990.A0A067ML15"/>
<keyword evidence="10" id="KW-1185">Reference proteome</keyword>
<dbReference type="PANTHER" id="PTHR24006">
    <property type="entry name" value="UBIQUITIN CARBOXYL-TERMINAL HYDROLASE"/>
    <property type="match status" value="1"/>
</dbReference>
<evidence type="ECO:0000256" key="2">
    <source>
        <dbReference type="ARBA" id="ARBA00022670"/>
    </source>
</evidence>
<dbReference type="InterPro" id="IPR001394">
    <property type="entry name" value="Peptidase_C19_UCH"/>
</dbReference>
<proteinExistence type="inferred from homology"/>
<evidence type="ECO:0000313" key="10">
    <source>
        <dbReference type="Proteomes" id="UP000027195"/>
    </source>
</evidence>
<dbReference type="AlphaFoldDB" id="A0A067ML15"/>
<dbReference type="PROSITE" id="PS00973">
    <property type="entry name" value="USP_2"/>
    <property type="match status" value="1"/>
</dbReference>
<feature type="compositionally biased region" description="Polar residues" evidence="7">
    <location>
        <begin position="359"/>
        <end position="372"/>
    </location>
</feature>
<dbReference type="GO" id="GO:0016579">
    <property type="term" value="P:protein deubiquitination"/>
    <property type="evidence" value="ECO:0007669"/>
    <property type="project" value="InterPro"/>
</dbReference>
<dbReference type="FunCoup" id="A0A067ML15">
    <property type="interactions" value="547"/>
</dbReference>
<dbReference type="EC" id="3.4.19.12" evidence="6"/>
<feature type="non-terminal residue" evidence="9">
    <location>
        <position position="1"/>
    </location>
</feature>
<evidence type="ECO:0000256" key="5">
    <source>
        <dbReference type="ARBA" id="ARBA00022807"/>
    </source>
</evidence>
<feature type="region of interest" description="Disordered" evidence="7">
    <location>
        <begin position="350"/>
        <end position="388"/>
    </location>
</feature>
<comment type="similarity">
    <text evidence="6">Belongs to the peptidase C19 family.</text>
</comment>
<keyword evidence="2 6" id="KW-0645">Protease</keyword>
<dbReference type="EMBL" id="KL198028">
    <property type="protein sequence ID" value="KDQ16244.1"/>
    <property type="molecule type" value="Genomic_DNA"/>
</dbReference>
<dbReference type="InterPro" id="IPR038765">
    <property type="entry name" value="Papain-like_cys_pep_sf"/>
</dbReference>
<sequence>EPRGLVNTGNICFANVVLQALVHSGAFYVLFRDLAVVVPGNIGRRGLLRVQAWNEDPFVPEFLYDAMKENKRFDSMQRGHQEDAEEFLGFFLDTLHEELLALLSKHTPSSALADTAGTNTSEGGGEDEREDAWLEVGKKNKVTVTRTTKARESAITRIFGGKLRSVLRTPGAKDSVTLEPYQSLQLDIQPDYVRTVEDALLHLTQSETVQVHSASRGGAVDATKQVFVESLPPILVLHMKRFIYDAVGGVQKSQKIVSYGTTLEIKPEVLSPAQRSGKPVRYKLYGVVYHHGKFATGGHYTIDVLRQDHSEWIRIDDTHIAPVTESEVAEPKKNDKVAYLLFYQRVEDGGEPQAPVTKPISTAQPHQQQQMSGGAKPPPRVQPQRPVR</sequence>
<dbReference type="InterPro" id="IPR050164">
    <property type="entry name" value="Peptidase_C19"/>
</dbReference>
<dbReference type="InterPro" id="IPR018200">
    <property type="entry name" value="USP_CS"/>
</dbReference>
<dbReference type="GO" id="GO:0006508">
    <property type="term" value="P:proteolysis"/>
    <property type="evidence" value="ECO:0007669"/>
    <property type="project" value="UniProtKB-KW"/>
</dbReference>
<dbReference type="GO" id="GO:0005634">
    <property type="term" value="C:nucleus"/>
    <property type="evidence" value="ECO:0007669"/>
    <property type="project" value="TreeGrafter"/>
</dbReference>
<dbReference type="PROSITE" id="PS50235">
    <property type="entry name" value="USP_3"/>
    <property type="match status" value="1"/>
</dbReference>
<evidence type="ECO:0000256" key="4">
    <source>
        <dbReference type="ARBA" id="ARBA00022801"/>
    </source>
</evidence>
<gene>
    <name evidence="9" type="ORF">BOTBODRAFT_107096</name>
</gene>
<keyword evidence="3 6" id="KW-0833">Ubl conjugation pathway</keyword>